<comment type="caution">
    <text evidence="1">The sequence shown here is derived from an EMBL/GenBank/DDBJ whole genome shotgun (WGS) entry which is preliminary data.</text>
</comment>
<reference evidence="1" key="1">
    <citation type="submission" date="2019-07" db="EMBL/GenBank/DDBJ databases">
        <authorList>
            <person name="Dittberner H."/>
        </authorList>
    </citation>
    <scope>NUCLEOTIDE SEQUENCE [LARGE SCALE GENOMIC DNA]</scope>
</reference>
<accession>A0A565CV95</accession>
<dbReference type="Proteomes" id="UP000489600">
    <property type="component" value="Unassembled WGS sequence"/>
</dbReference>
<evidence type="ECO:0000313" key="1">
    <source>
        <dbReference type="EMBL" id="VVB17619.1"/>
    </source>
</evidence>
<dbReference type="EMBL" id="CABITT030000008">
    <property type="protein sequence ID" value="VVB17619.1"/>
    <property type="molecule type" value="Genomic_DNA"/>
</dbReference>
<sequence length="133" mass="15683">MVTKNFYSAIRALRLEDDEPTELPNSPRFRVFEEKAISLLGRLLNPDAQAMAKMIEDVPRVWRMTDRIRGIALSKDKFRLIFRRDFLTTFQVWIRMRNIPVNHFTSETMAKVIGEVKLIAYDPKVSHMLKIRC</sequence>
<protein>
    <recommendedName>
        <fullName evidence="3">DUF4283 domain-containing protein</fullName>
    </recommendedName>
</protein>
<dbReference type="OrthoDB" id="1103338at2759"/>
<organism evidence="1 2">
    <name type="scientific">Arabis nemorensis</name>
    <dbReference type="NCBI Taxonomy" id="586526"/>
    <lineage>
        <taxon>Eukaryota</taxon>
        <taxon>Viridiplantae</taxon>
        <taxon>Streptophyta</taxon>
        <taxon>Embryophyta</taxon>
        <taxon>Tracheophyta</taxon>
        <taxon>Spermatophyta</taxon>
        <taxon>Magnoliopsida</taxon>
        <taxon>eudicotyledons</taxon>
        <taxon>Gunneridae</taxon>
        <taxon>Pentapetalae</taxon>
        <taxon>rosids</taxon>
        <taxon>malvids</taxon>
        <taxon>Brassicales</taxon>
        <taxon>Brassicaceae</taxon>
        <taxon>Arabideae</taxon>
        <taxon>Arabis</taxon>
    </lineage>
</organism>
<evidence type="ECO:0008006" key="3">
    <source>
        <dbReference type="Google" id="ProtNLM"/>
    </source>
</evidence>
<proteinExistence type="predicted"/>
<evidence type="ECO:0000313" key="2">
    <source>
        <dbReference type="Proteomes" id="UP000489600"/>
    </source>
</evidence>
<keyword evidence="2" id="KW-1185">Reference proteome</keyword>
<gene>
    <name evidence="1" type="ORF">ANE_LOCUS28063</name>
</gene>
<dbReference type="AlphaFoldDB" id="A0A565CV95"/>
<name>A0A565CV95_9BRAS</name>